<comment type="caution">
    <text evidence="1">The sequence shown here is derived from an EMBL/GenBank/DDBJ whole genome shotgun (WGS) entry which is preliminary data.</text>
</comment>
<reference evidence="1" key="1">
    <citation type="journal article" date="2015" name="Nature">
        <title>Complex archaea that bridge the gap between prokaryotes and eukaryotes.</title>
        <authorList>
            <person name="Spang A."/>
            <person name="Saw J.H."/>
            <person name="Jorgensen S.L."/>
            <person name="Zaremba-Niedzwiedzka K."/>
            <person name="Martijn J."/>
            <person name="Lind A.E."/>
            <person name="van Eijk R."/>
            <person name="Schleper C."/>
            <person name="Guy L."/>
            <person name="Ettema T.J."/>
        </authorList>
    </citation>
    <scope>NUCLEOTIDE SEQUENCE</scope>
</reference>
<evidence type="ECO:0008006" key="2">
    <source>
        <dbReference type="Google" id="ProtNLM"/>
    </source>
</evidence>
<organism evidence="1">
    <name type="scientific">marine sediment metagenome</name>
    <dbReference type="NCBI Taxonomy" id="412755"/>
    <lineage>
        <taxon>unclassified sequences</taxon>
        <taxon>metagenomes</taxon>
        <taxon>ecological metagenomes</taxon>
    </lineage>
</organism>
<dbReference type="AlphaFoldDB" id="A0A0F9WTY4"/>
<name>A0A0F9WTY4_9ZZZZ</name>
<protein>
    <recommendedName>
        <fullName evidence="2">CR-type domain-containing protein</fullName>
    </recommendedName>
</protein>
<sequence length="102" mass="10990">MDNSKSVLDWEDEGGLVVTSRDEGSKCPCCGGLGAHGKVPTVEDLENERRCNTCEGSGKVVTCPSCSGLGHMSMREAGLIASANTRIEALERDEAERPWRYS</sequence>
<dbReference type="EMBL" id="LAZR01000203">
    <property type="protein sequence ID" value="KKN82293.1"/>
    <property type="molecule type" value="Genomic_DNA"/>
</dbReference>
<gene>
    <name evidence="1" type="ORF">LCGC14_0311060</name>
</gene>
<accession>A0A0F9WTY4</accession>
<dbReference type="Gene3D" id="2.10.230.10">
    <property type="entry name" value="Heat shock protein DnaJ, cysteine-rich domain"/>
    <property type="match status" value="1"/>
</dbReference>
<proteinExistence type="predicted"/>
<evidence type="ECO:0000313" key="1">
    <source>
        <dbReference type="EMBL" id="KKN82293.1"/>
    </source>
</evidence>